<organism evidence="1 2">
    <name type="scientific">Leptospira dzoumogneensis</name>
    <dbReference type="NCBI Taxonomy" id="2484904"/>
    <lineage>
        <taxon>Bacteria</taxon>
        <taxon>Pseudomonadati</taxon>
        <taxon>Spirochaetota</taxon>
        <taxon>Spirochaetia</taxon>
        <taxon>Leptospirales</taxon>
        <taxon>Leptospiraceae</taxon>
        <taxon>Leptospira</taxon>
    </lineage>
</organism>
<dbReference type="Proteomes" id="UP000297241">
    <property type="component" value="Unassembled WGS sequence"/>
</dbReference>
<protein>
    <submittedName>
        <fullName evidence="1">Uncharacterized protein</fullName>
    </submittedName>
</protein>
<proteinExistence type="predicted"/>
<keyword evidence="2" id="KW-1185">Reference proteome</keyword>
<reference evidence="1" key="1">
    <citation type="journal article" date="2019" name="PLoS Negl. Trop. Dis.">
        <title>Revisiting the worldwide diversity of Leptospira species in the environment.</title>
        <authorList>
            <person name="Vincent A.T."/>
            <person name="Schiettekatte O."/>
            <person name="Bourhy P."/>
            <person name="Veyrier F.J."/>
            <person name="Picardeau M."/>
        </authorList>
    </citation>
    <scope>NUCLEOTIDE SEQUENCE [LARGE SCALE GENOMIC DNA]</scope>
    <source>
        <strain evidence="1">201601113</strain>
    </source>
</reference>
<name>A0A4Z1AS56_9LEPT</name>
<accession>A0A4Z1AS56</accession>
<dbReference type="RefSeq" id="WP_135757041.1">
    <property type="nucleotide sequence ID" value="NZ_RQHS01000018.1"/>
</dbReference>
<sequence>MYGFPRTFPITSFRNLILEKLSFSVNQIILIFQNETVITIESSISIRDAPPMSIYNIDPQTAFELIKLVGNNVESSFLEDDDRTLSLIFSNKEKLKVHDDSIEYESLKFNIAGEEFII</sequence>
<evidence type="ECO:0000313" key="2">
    <source>
        <dbReference type="Proteomes" id="UP000297241"/>
    </source>
</evidence>
<evidence type="ECO:0000313" key="1">
    <source>
        <dbReference type="EMBL" id="TGM98459.1"/>
    </source>
</evidence>
<dbReference type="AlphaFoldDB" id="A0A4Z1AS56"/>
<comment type="caution">
    <text evidence="1">The sequence shown here is derived from an EMBL/GenBank/DDBJ whole genome shotgun (WGS) entry which is preliminary data.</text>
</comment>
<dbReference type="EMBL" id="RQHS01000018">
    <property type="protein sequence ID" value="TGM98459.1"/>
    <property type="molecule type" value="Genomic_DNA"/>
</dbReference>
<gene>
    <name evidence="1" type="ORF">EHR06_11005</name>
</gene>